<gene>
    <name evidence="1" type="ORF">POTOM_056891</name>
</gene>
<dbReference type="EMBL" id="JAAWWB010000036">
    <property type="protein sequence ID" value="KAG6739298.1"/>
    <property type="molecule type" value="Genomic_DNA"/>
</dbReference>
<dbReference type="AlphaFoldDB" id="A0A8X7XRR9"/>
<evidence type="ECO:0008006" key="3">
    <source>
        <dbReference type="Google" id="ProtNLM"/>
    </source>
</evidence>
<dbReference type="Proteomes" id="UP000886885">
    <property type="component" value="Chromosome 18D"/>
</dbReference>
<evidence type="ECO:0000313" key="2">
    <source>
        <dbReference type="Proteomes" id="UP000886885"/>
    </source>
</evidence>
<name>A0A8X7XRR9_POPTO</name>
<dbReference type="Pfam" id="PF01535">
    <property type="entry name" value="PPR"/>
    <property type="match status" value="1"/>
</dbReference>
<dbReference type="PANTHER" id="PTHR47926:SF501">
    <property type="entry name" value="DYW DOMAIN-CONTAINING PROTEIN"/>
    <property type="match status" value="1"/>
</dbReference>
<comment type="caution">
    <text evidence="1">The sequence shown here is derived from an EMBL/GenBank/DDBJ whole genome shotgun (WGS) entry which is preliminary data.</text>
</comment>
<accession>A0A8X7XRR9</accession>
<dbReference type="GO" id="GO:0009451">
    <property type="term" value="P:RNA modification"/>
    <property type="evidence" value="ECO:0007669"/>
    <property type="project" value="InterPro"/>
</dbReference>
<organism evidence="1 2">
    <name type="scientific">Populus tomentosa</name>
    <name type="common">Chinese white poplar</name>
    <dbReference type="NCBI Taxonomy" id="118781"/>
    <lineage>
        <taxon>Eukaryota</taxon>
        <taxon>Viridiplantae</taxon>
        <taxon>Streptophyta</taxon>
        <taxon>Embryophyta</taxon>
        <taxon>Tracheophyta</taxon>
        <taxon>Spermatophyta</taxon>
        <taxon>Magnoliopsida</taxon>
        <taxon>eudicotyledons</taxon>
        <taxon>Gunneridae</taxon>
        <taxon>Pentapetalae</taxon>
        <taxon>rosids</taxon>
        <taxon>fabids</taxon>
        <taxon>Malpighiales</taxon>
        <taxon>Salicaceae</taxon>
        <taxon>Saliceae</taxon>
        <taxon>Populus</taxon>
    </lineage>
</organism>
<sequence length="243" mass="27316">MMHLLSLHCLRLKQLCEVFRLLSISNWKLETIKVTGSCDHEDILACNRIGDLNLGKSVHGLRFRFGDEVNVQNTLVRTCCCREEGGVEFPRKVLDEMCKLDSVSWSAMIGGYVQFECVYGFSCARVREVRGVLRFAMRGRGVEAVEMLSREGFVKEALKFVQEMPIDPNPVIWHSLINACRAHGELKLGEKINRQLIRNETMHESNYLPGGNAAGKSSLPIMTPSYCPFGAAIVADQLDSETF</sequence>
<evidence type="ECO:0000313" key="1">
    <source>
        <dbReference type="EMBL" id="KAG6739298.1"/>
    </source>
</evidence>
<reference evidence="1" key="1">
    <citation type="journal article" date="2020" name="bioRxiv">
        <title>Hybrid origin of Populus tomentosa Carr. identified through genome sequencing and phylogenomic analysis.</title>
        <authorList>
            <person name="An X."/>
            <person name="Gao K."/>
            <person name="Chen Z."/>
            <person name="Li J."/>
            <person name="Yang X."/>
            <person name="Yang X."/>
            <person name="Zhou J."/>
            <person name="Guo T."/>
            <person name="Zhao T."/>
            <person name="Huang S."/>
            <person name="Miao D."/>
            <person name="Khan W.U."/>
            <person name="Rao P."/>
            <person name="Ye M."/>
            <person name="Lei B."/>
            <person name="Liao W."/>
            <person name="Wang J."/>
            <person name="Ji L."/>
            <person name="Li Y."/>
            <person name="Guo B."/>
            <person name="Mustafa N.S."/>
            <person name="Li S."/>
            <person name="Yun Q."/>
            <person name="Keller S.R."/>
            <person name="Mao J."/>
            <person name="Zhang R."/>
            <person name="Strauss S.H."/>
        </authorList>
    </citation>
    <scope>NUCLEOTIDE SEQUENCE</scope>
    <source>
        <strain evidence="1">GM15</strain>
        <tissue evidence="1">Leaf</tissue>
    </source>
</reference>
<proteinExistence type="predicted"/>
<dbReference type="InterPro" id="IPR046960">
    <property type="entry name" value="PPR_At4g14850-like_plant"/>
</dbReference>
<dbReference type="InterPro" id="IPR002885">
    <property type="entry name" value="PPR_rpt"/>
</dbReference>
<keyword evidence="2" id="KW-1185">Reference proteome</keyword>
<dbReference type="PANTHER" id="PTHR47926">
    <property type="entry name" value="PENTATRICOPEPTIDE REPEAT-CONTAINING PROTEIN"/>
    <property type="match status" value="1"/>
</dbReference>
<dbReference type="GO" id="GO:0003723">
    <property type="term" value="F:RNA binding"/>
    <property type="evidence" value="ECO:0007669"/>
    <property type="project" value="InterPro"/>
</dbReference>
<dbReference type="OrthoDB" id="185373at2759"/>
<protein>
    <recommendedName>
        <fullName evidence="3">Pentatricopeptide repeat-containing protein</fullName>
    </recommendedName>
</protein>